<protein>
    <submittedName>
        <fullName evidence="1">Uncharacterized protein</fullName>
    </submittedName>
</protein>
<comment type="caution">
    <text evidence="1">The sequence shown here is derived from an EMBL/GenBank/DDBJ whole genome shotgun (WGS) entry which is preliminary data.</text>
</comment>
<reference evidence="1 2" key="1">
    <citation type="submission" date="2011-02" db="EMBL/GenBank/DDBJ databases">
        <authorList>
            <person name="Weinstock G."/>
            <person name="Sodergren E."/>
            <person name="Clifton S."/>
            <person name="Fulton L."/>
            <person name="Fulton B."/>
            <person name="Courtney L."/>
            <person name="Fronick C."/>
            <person name="Harrison M."/>
            <person name="Strong C."/>
            <person name="Farmer C."/>
            <person name="Delahaunty K."/>
            <person name="Markovic C."/>
            <person name="Hall O."/>
            <person name="Minx P."/>
            <person name="Tomlinson C."/>
            <person name="Mitreva M."/>
            <person name="Hou S."/>
            <person name="Chen J."/>
            <person name="Wollam A."/>
            <person name="Pepin K.H."/>
            <person name="Johnson M."/>
            <person name="Bhonagiri V."/>
            <person name="Zhang X."/>
            <person name="Suruliraj S."/>
            <person name="Warren W."/>
            <person name="Chinwalla A."/>
            <person name="Mardis E.R."/>
            <person name="Wilson R.K."/>
        </authorList>
    </citation>
    <scope>NUCLEOTIDE SEQUENCE [LARGE SCALE GENOMIC DNA]</scope>
    <source>
        <strain evidence="1 2">YIT 11841</strain>
    </source>
</reference>
<gene>
    <name evidence="1" type="ORF">HMPREF9442_01346</name>
</gene>
<dbReference type="EMBL" id="AFBR01000035">
    <property type="protein sequence ID" value="EGG54852.1"/>
    <property type="molecule type" value="Genomic_DNA"/>
</dbReference>
<evidence type="ECO:0000313" key="1">
    <source>
        <dbReference type="EMBL" id="EGG54852.1"/>
    </source>
</evidence>
<proteinExistence type="predicted"/>
<dbReference type="HOGENOM" id="CLU_3120857_0_0_10"/>
<name>F3QT31_9BACT</name>
<dbReference type="STRING" id="762982.HMPREF9442_01346"/>
<evidence type="ECO:0000313" key="2">
    <source>
        <dbReference type="Proteomes" id="UP000005546"/>
    </source>
</evidence>
<keyword evidence="2" id="KW-1185">Reference proteome</keyword>
<dbReference type="Proteomes" id="UP000005546">
    <property type="component" value="Unassembled WGS sequence"/>
</dbReference>
<accession>F3QT31</accession>
<dbReference type="AlphaFoldDB" id="F3QT31"/>
<sequence>MWRRLLLREGQVKAVRKRVHRNELKHSLYEGREPFFRSISLYGWPRWHTA</sequence>
<organism evidence="1 2">
    <name type="scientific">Paraprevotella xylaniphila YIT 11841</name>
    <dbReference type="NCBI Taxonomy" id="762982"/>
    <lineage>
        <taxon>Bacteria</taxon>
        <taxon>Pseudomonadati</taxon>
        <taxon>Bacteroidota</taxon>
        <taxon>Bacteroidia</taxon>
        <taxon>Bacteroidales</taxon>
        <taxon>Prevotellaceae</taxon>
        <taxon>Paraprevotella</taxon>
    </lineage>
</organism>